<feature type="domain" description="Neurotransmitter-gated ion-channel ligand-binding" evidence="6">
    <location>
        <begin position="47"/>
        <end position="257"/>
    </location>
</feature>
<dbReference type="GO" id="GO:0005230">
    <property type="term" value="F:extracellular ligand-gated monoatomic ion channel activity"/>
    <property type="evidence" value="ECO:0007669"/>
    <property type="project" value="InterPro"/>
</dbReference>
<keyword evidence="5" id="KW-0406">Ion transport</keyword>
<dbReference type="Gene3D" id="1.20.58.390">
    <property type="entry name" value="Neurotransmitter-gated ion-channel transmembrane domain"/>
    <property type="match status" value="2"/>
</dbReference>
<protein>
    <submittedName>
        <fullName evidence="10">Acetylcholine receptor subunit alpha-type deg-3</fullName>
    </submittedName>
</protein>
<keyword evidence="5" id="KW-0813">Transport</keyword>
<dbReference type="Pfam" id="PF02931">
    <property type="entry name" value="Neur_chan_LBD"/>
    <property type="match status" value="1"/>
</dbReference>
<organism evidence="10">
    <name type="scientific">Soboliphyme baturini</name>
    <dbReference type="NCBI Taxonomy" id="241478"/>
    <lineage>
        <taxon>Eukaryota</taxon>
        <taxon>Metazoa</taxon>
        <taxon>Ecdysozoa</taxon>
        <taxon>Nematoda</taxon>
        <taxon>Enoplea</taxon>
        <taxon>Dorylaimia</taxon>
        <taxon>Dioctophymatida</taxon>
        <taxon>Dioctophymatoidea</taxon>
        <taxon>Soboliphymatidae</taxon>
        <taxon>Soboliphyme</taxon>
    </lineage>
</organism>
<evidence type="ECO:0000313" key="10">
    <source>
        <dbReference type="WBParaSite" id="SBAD_0000112501-mRNA-1"/>
    </source>
</evidence>
<dbReference type="WBParaSite" id="SBAD_0000112501-mRNA-1">
    <property type="protein sequence ID" value="SBAD_0000112501-mRNA-1"/>
    <property type="gene ID" value="SBAD_0000112501"/>
</dbReference>
<dbReference type="Gene3D" id="2.70.170.10">
    <property type="entry name" value="Neurotransmitter-gated ion-channel ligand-binding domain"/>
    <property type="match status" value="1"/>
</dbReference>
<keyword evidence="9" id="KW-1185">Reference proteome</keyword>
<dbReference type="Pfam" id="PF02932">
    <property type="entry name" value="Neur_chan_memb"/>
    <property type="match status" value="1"/>
</dbReference>
<dbReference type="Proteomes" id="UP000270296">
    <property type="component" value="Unassembled WGS sequence"/>
</dbReference>
<name>A0A183IBU9_9BILA</name>
<dbReference type="EMBL" id="UZAM01006707">
    <property type="protein sequence ID" value="VDO93178.1"/>
    <property type="molecule type" value="Genomic_DNA"/>
</dbReference>
<dbReference type="InterPro" id="IPR036719">
    <property type="entry name" value="Neuro-gated_channel_TM_sf"/>
</dbReference>
<feature type="transmembrane region" description="Helical" evidence="5">
    <location>
        <begin position="293"/>
        <end position="310"/>
    </location>
</feature>
<evidence type="ECO:0000256" key="2">
    <source>
        <dbReference type="ARBA" id="ARBA00022692"/>
    </source>
</evidence>
<evidence type="ECO:0000259" key="6">
    <source>
        <dbReference type="Pfam" id="PF02931"/>
    </source>
</evidence>
<comment type="subcellular location">
    <subcellularLocation>
        <location evidence="1">Membrane</location>
        <topology evidence="1">Multi-pass membrane protein</topology>
    </subcellularLocation>
</comment>
<dbReference type="OrthoDB" id="410315at2759"/>
<dbReference type="PRINTS" id="PR00252">
    <property type="entry name" value="NRIONCHANNEL"/>
</dbReference>
<dbReference type="FunFam" id="2.70.170.10:FF:000028">
    <property type="entry name" value="AcetylCholine Receptor"/>
    <property type="match status" value="1"/>
</dbReference>
<reference evidence="10" key="1">
    <citation type="submission" date="2016-06" db="UniProtKB">
        <authorList>
            <consortium name="WormBaseParasite"/>
        </authorList>
    </citation>
    <scope>IDENTIFICATION</scope>
</reference>
<dbReference type="GO" id="GO:0016020">
    <property type="term" value="C:membrane"/>
    <property type="evidence" value="ECO:0007669"/>
    <property type="project" value="UniProtKB-SubCell"/>
</dbReference>
<comment type="similarity">
    <text evidence="5">Belongs to the ligand-gated ion channel (TC 1.A.9) family.</text>
</comment>
<accession>A0A183IBU9</accession>
<dbReference type="InterPro" id="IPR006029">
    <property type="entry name" value="Neurotrans-gated_channel_TM"/>
</dbReference>
<dbReference type="SUPFAM" id="SSF63712">
    <property type="entry name" value="Nicotinic receptor ligand binding domain-like"/>
    <property type="match status" value="1"/>
</dbReference>
<reference evidence="8 9" key="2">
    <citation type="submission" date="2018-11" db="EMBL/GenBank/DDBJ databases">
        <authorList>
            <consortium name="Pathogen Informatics"/>
        </authorList>
    </citation>
    <scope>NUCLEOTIDE SEQUENCE [LARGE SCALE GENOMIC DNA]</scope>
</reference>
<dbReference type="CDD" id="cd18997">
    <property type="entry name" value="LGIC_ECD_nAChR"/>
    <property type="match status" value="1"/>
</dbReference>
<keyword evidence="5" id="KW-0732">Signal</keyword>
<feature type="transmembrane region" description="Helical" evidence="5">
    <location>
        <begin position="464"/>
        <end position="486"/>
    </location>
</feature>
<evidence type="ECO:0000259" key="7">
    <source>
        <dbReference type="Pfam" id="PF02932"/>
    </source>
</evidence>
<proteinExistence type="inferred from homology"/>
<comment type="caution">
    <text evidence="5">Lacks conserved residue(s) required for the propagation of feature annotation.</text>
</comment>
<dbReference type="InterPro" id="IPR038050">
    <property type="entry name" value="Neuro_actylchol_rec"/>
</dbReference>
<dbReference type="InterPro" id="IPR006202">
    <property type="entry name" value="Neur_chan_lig-bd"/>
</dbReference>
<dbReference type="SUPFAM" id="SSF90112">
    <property type="entry name" value="Neurotransmitter-gated ion-channel transmembrane pore"/>
    <property type="match status" value="1"/>
</dbReference>
<evidence type="ECO:0000313" key="8">
    <source>
        <dbReference type="EMBL" id="VDO93178.1"/>
    </source>
</evidence>
<feature type="signal peptide" evidence="5">
    <location>
        <begin position="1"/>
        <end position="24"/>
    </location>
</feature>
<feature type="chain" id="PRO_5043073792" evidence="5">
    <location>
        <begin position="25"/>
        <end position="491"/>
    </location>
</feature>
<evidence type="ECO:0000256" key="1">
    <source>
        <dbReference type="ARBA" id="ARBA00004141"/>
    </source>
</evidence>
<dbReference type="CDD" id="cd19051">
    <property type="entry name" value="LGIC_TM_cation"/>
    <property type="match status" value="1"/>
</dbReference>
<evidence type="ECO:0000256" key="4">
    <source>
        <dbReference type="ARBA" id="ARBA00023136"/>
    </source>
</evidence>
<dbReference type="InterPro" id="IPR036734">
    <property type="entry name" value="Neur_chan_lig-bd_sf"/>
</dbReference>
<feature type="transmembrane region" description="Helical" evidence="5">
    <location>
        <begin position="258"/>
        <end position="281"/>
    </location>
</feature>
<dbReference type="PROSITE" id="PS00236">
    <property type="entry name" value="NEUROTR_ION_CHANNEL"/>
    <property type="match status" value="1"/>
</dbReference>
<sequence length="491" mass="57369">MVNWRLRDAWSMHLVAMLCLCVESHLVCFPLGCQLAAVQNDTEATSKRLVRDLFENSHYDNRVRPVRHHSTPINDERAQNIELYMWIVQMWFDEFLYWNPKQYEGLENLVIPYNLIWLPDTYLYNGLVMEREKSERWLSVILSMNRSNLLSIDSSNETNKVFVTFRYPAIYKFVCNMNIFYYPFDVQKCRMTFGSWMYDSADINYDTMTSDVFLEEYIENSEWTVESFKAERVVEMYKCCQNPFTLIHADLIIKRKPLFTLVNLVIPTAIINLISLFGFFSPTTTNGERTEKVNLGITTLLAMSILLLMVSEEMPTTSDFIPLIGTRQGRYGKRLSYKWKKFIMKTMANKVGLSLPLSLKDALLMDQENSQEEPVPLGKLDESTMYDSGVHEANHLIEINLYKLKENSKPRNVQNPNSVDSSVMEQLHEIRRRIRHLCESVQDAEEERKLLLEWEFVATVLDRVFLIMFTTLSITTIAGILLMGFLGRQVI</sequence>
<feature type="domain" description="Neurotransmitter-gated ion-channel transmembrane" evidence="7">
    <location>
        <begin position="264"/>
        <end position="325"/>
    </location>
</feature>
<evidence type="ECO:0000313" key="9">
    <source>
        <dbReference type="Proteomes" id="UP000270296"/>
    </source>
</evidence>
<dbReference type="InterPro" id="IPR018000">
    <property type="entry name" value="Neurotransmitter_ion_chnl_CS"/>
</dbReference>
<dbReference type="InterPro" id="IPR006201">
    <property type="entry name" value="Neur_channel"/>
</dbReference>
<dbReference type="AlphaFoldDB" id="A0A183IBU9"/>
<dbReference type="GO" id="GO:0004888">
    <property type="term" value="F:transmembrane signaling receptor activity"/>
    <property type="evidence" value="ECO:0007669"/>
    <property type="project" value="InterPro"/>
</dbReference>
<keyword evidence="2 5" id="KW-0812">Transmembrane</keyword>
<keyword evidence="3 5" id="KW-1133">Transmembrane helix</keyword>
<evidence type="ECO:0000256" key="5">
    <source>
        <dbReference type="RuleBase" id="RU000687"/>
    </source>
</evidence>
<evidence type="ECO:0000256" key="3">
    <source>
        <dbReference type="ARBA" id="ARBA00022989"/>
    </source>
</evidence>
<keyword evidence="5" id="KW-0407">Ion channel</keyword>
<dbReference type="PANTHER" id="PTHR18945">
    <property type="entry name" value="NEUROTRANSMITTER GATED ION CHANNEL"/>
    <property type="match status" value="1"/>
</dbReference>
<gene>
    <name evidence="8" type="ORF">SBAD_LOCUS1093</name>
</gene>
<keyword evidence="4 5" id="KW-0472">Membrane</keyword>